<dbReference type="Pfam" id="PF13354">
    <property type="entry name" value="Beta-lactamase2"/>
    <property type="match status" value="1"/>
</dbReference>
<keyword evidence="1" id="KW-0812">Transmembrane</keyword>
<dbReference type="InterPro" id="IPR000871">
    <property type="entry name" value="Beta-lactam_class-A"/>
</dbReference>
<dbReference type="AlphaFoldDB" id="A0A837I9X3"/>
<proteinExistence type="predicted"/>
<dbReference type="InterPro" id="IPR045155">
    <property type="entry name" value="Beta-lactam_cat"/>
</dbReference>
<comment type="caution">
    <text evidence="3">The sequence shown here is derived from an EMBL/GenBank/DDBJ whole genome shotgun (WGS) entry which is preliminary data.</text>
</comment>
<organism evidence="3 4">
    <name type="scientific">Candidatus Nomurabacteria bacterium GW2011_GWB1_44_12</name>
    <dbReference type="NCBI Taxonomy" id="1618748"/>
    <lineage>
        <taxon>Bacteria</taxon>
        <taxon>Candidatus Nomuraibacteriota</taxon>
    </lineage>
</organism>
<evidence type="ECO:0000256" key="1">
    <source>
        <dbReference type="SAM" id="Phobius"/>
    </source>
</evidence>
<evidence type="ECO:0000259" key="2">
    <source>
        <dbReference type="Pfam" id="PF13354"/>
    </source>
</evidence>
<feature type="transmembrane region" description="Helical" evidence="1">
    <location>
        <begin position="15"/>
        <end position="36"/>
    </location>
</feature>
<keyword evidence="1" id="KW-0472">Membrane</keyword>
<keyword evidence="1" id="KW-1133">Transmembrane helix</keyword>
<protein>
    <submittedName>
        <fullName evidence="3">Beta-lactamase</fullName>
    </submittedName>
</protein>
<gene>
    <name evidence="3" type="ORF">UW25_C0011G0002</name>
</gene>
<sequence>MKYKPEKQSEKKQRYTFIAIFLTVLLATNIGTYFLGSSAKDEIASSKFTLLNPARAFIKQKDLIVNFQPLRDYLNDKYEADPNVSVYFEYLPTGASIAINKDAEFYPASLLKVPVAMAVARKVERGDWKWTNELVLMSADKDDGFGTLHKEPANSTHTIEKLVRLSLSDSDNTAHFMLARNLEVEEIEDVYDHMGLKDFLKSDGRLSAKRYSVMMRALHSASYISEENSQKLLLYLSQSPFKYYIQSGLEKDVVFSHKIGISEEENVFIDSGIVYAKNRSYILTVMIKDKDEQASKKIMADISGKVYNYVKDYEE</sequence>
<dbReference type="PANTHER" id="PTHR35333:SF3">
    <property type="entry name" value="BETA-LACTAMASE-TYPE TRANSPEPTIDASE FOLD CONTAINING PROTEIN"/>
    <property type="match status" value="1"/>
</dbReference>
<dbReference type="GO" id="GO:0046677">
    <property type="term" value="P:response to antibiotic"/>
    <property type="evidence" value="ECO:0007669"/>
    <property type="project" value="InterPro"/>
</dbReference>
<dbReference type="SUPFAM" id="SSF56601">
    <property type="entry name" value="beta-lactamase/transpeptidase-like"/>
    <property type="match status" value="1"/>
</dbReference>
<dbReference type="Gene3D" id="3.40.710.10">
    <property type="entry name" value="DD-peptidase/beta-lactamase superfamily"/>
    <property type="match status" value="1"/>
</dbReference>
<dbReference type="PANTHER" id="PTHR35333">
    <property type="entry name" value="BETA-LACTAMASE"/>
    <property type="match status" value="1"/>
</dbReference>
<feature type="domain" description="Beta-lactamase class A catalytic" evidence="2">
    <location>
        <begin position="85"/>
        <end position="286"/>
    </location>
</feature>
<dbReference type="GO" id="GO:0008800">
    <property type="term" value="F:beta-lactamase activity"/>
    <property type="evidence" value="ECO:0007669"/>
    <property type="project" value="InterPro"/>
</dbReference>
<dbReference type="InterPro" id="IPR012338">
    <property type="entry name" value="Beta-lactam/transpept-like"/>
</dbReference>
<dbReference type="EMBL" id="LCHP01000011">
    <property type="protein sequence ID" value="KKT36204.1"/>
    <property type="molecule type" value="Genomic_DNA"/>
</dbReference>
<reference evidence="3 4" key="1">
    <citation type="journal article" date="2015" name="Nature">
        <title>rRNA introns, odd ribosomes, and small enigmatic genomes across a large radiation of phyla.</title>
        <authorList>
            <person name="Brown C.T."/>
            <person name="Hug L.A."/>
            <person name="Thomas B.C."/>
            <person name="Sharon I."/>
            <person name="Castelle C.J."/>
            <person name="Singh A."/>
            <person name="Wilkins M.J."/>
            <person name="Williams K.H."/>
            <person name="Banfield J.F."/>
        </authorList>
    </citation>
    <scope>NUCLEOTIDE SEQUENCE [LARGE SCALE GENOMIC DNA]</scope>
</reference>
<dbReference type="Proteomes" id="UP000033815">
    <property type="component" value="Unassembled WGS sequence"/>
</dbReference>
<evidence type="ECO:0000313" key="3">
    <source>
        <dbReference type="EMBL" id="KKT36204.1"/>
    </source>
</evidence>
<accession>A0A837I9X3</accession>
<name>A0A837I9X3_9BACT</name>
<dbReference type="GO" id="GO:0030655">
    <property type="term" value="P:beta-lactam antibiotic catabolic process"/>
    <property type="evidence" value="ECO:0007669"/>
    <property type="project" value="InterPro"/>
</dbReference>
<evidence type="ECO:0000313" key="4">
    <source>
        <dbReference type="Proteomes" id="UP000033815"/>
    </source>
</evidence>